<feature type="transmembrane region" description="Helical" evidence="7">
    <location>
        <begin position="278"/>
        <end position="298"/>
    </location>
</feature>
<evidence type="ECO:0000313" key="9">
    <source>
        <dbReference type="Proteomes" id="UP001597468"/>
    </source>
</evidence>
<sequence length="360" mass="38866">MEPIIKILEFIFDSFLHIWPYLVISIPLAVAVQVSGAAKFINRALSRKPLMAIFLATLVGAFSPFCSCGVVPIIASLLMGGVPLAPVMAFWIASPSMDPEIFFLSTATIGWNLSVWRLAATFTISLFAGYFTHFAMQRGLVGNEVLRTSEKSVKTNIIKLNLSSFLGRLSWFPGNAVFQPALVTTGPGPYLSSCCAPAKAEEGQPETQASKGCAETTCDTAPAKDHFQSKLLRETRKATIMVFKFMALAFFVNALITFYVPQDLIAQWLGGNSDSSVFLATLIGIPAYTSNLTALPLVSGLLSLGMDPGAALSFLIAGPTTTLPAMVAVYGLTRRRIFLLYISFSLTGAILFGLLFNLFN</sequence>
<feature type="transmembrane region" description="Helical" evidence="7">
    <location>
        <begin position="50"/>
        <end position="81"/>
    </location>
</feature>
<dbReference type="Pfam" id="PF03773">
    <property type="entry name" value="ArsP_1"/>
    <property type="match status" value="1"/>
</dbReference>
<evidence type="ECO:0000256" key="2">
    <source>
        <dbReference type="ARBA" id="ARBA00006386"/>
    </source>
</evidence>
<comment type="caution">
    <text evidence="8">The sequence shown here is derived from an EMBL/GenBank/DDBJ whole genome shotgun (WGS) entry which is preliminary data.</text>
</comment>
<evidence type="ECO:0000313" key="8">
    <source>
        <dbReference type="EMBL" id="MFD2518355.1"/>
    </source>
</evidence>
<proteinExistence type="inferred from homology"/>
<name>A0ABW5IY88_9FLAO</name>
<feature type="transmembrane region" description="Helical" evidence="7">
    <location>
        <begin position="310"/>
        <end position="332"/>
    </location>
</feature>
<dbReference type="InterPro" id="IPR005524">
    <property type="entry name" value="DUF318"/>
</dbReference>
<organism evidence="8 9">
    <name type="scientific">Salinimicrobium flavum</name>
    <dbReference type="NCBI Taxonomy" id="1737065"/>
    <lineage>
        <taxon>Bacteria</taxon>
        <taxon>Pseudomonadati</taxon>
        <taxon>Bacteroidota</taxon>
        <taxon>Flavobacteriia</taxon>
        <taxon>Flavobacteriales</taxon>
        <taxon>Flavobacteriaceae</taxon>
        <taxon>Salinimicrobium</taxon>
    </lineage>
</organism>
<feature type="transmembrane region" description="Helical" evidence="7">
    <location>
        <begin position="338"/>
        <end position="359"/>
    </location>
</feature>
<evidence type="ECO:0000256" key="3">
    <source>
        <dbReference type="ARBA" id="ARBA00022475"/>
    </source>
</evidence>
<dbReference type="EMBL" id="JBHULT010000009">
    <property type="protein sequence ID" value="MFD2518355.1"/>
    <property type="molecule type" value="Genomic_DNA"/>
</dbReference>
<keyword evidence="6 7" id="KW-0472">Membrane</keyword>
<feature type="transmembrane region" description="Helical" evidence="7">
    <location>
        <begin position="238"/>
        <end position="258"/>
    </location>
</feature>
<keyword evidence="9" id="KW-1185">Reference proteome</keyword>
<reference evidence="9" key="1">
    <citation type="journal article" date="2019" name="Int. J. Syst. Evol. Microbiol.">
        <title>The Global Catalogue of Microorganisms (GCM) 10K type strain sequencing project: providing services to taxonomists for standard genome sequencing and annotation.</title>
        <authorList>
            <consortium name="The Broad Institute Genomics Platform"/>
            <consortium name="The Broad Institute Genome Sequencing Center for Infectious Disease"/>
            <person name="Wu L."/>
            <person name="Ma J."/>
        </authorList>
    </citation>
    <scope>NUCLEOTIDE SEQUENCE [LARGE SCALE GENOMIC DNA]</scope>
    <source>
        <strain evidence="9">KCTC 42585</strain>
    </source>
</reference>
<evidence type="ECO:0000256" key="1">
    <source>
        <dbReference type="ARBA" id="ARBA00004651"/>
    </source>
</evidence>
<accession>A0ABW5IY88</accession>
<gene>
    <name evidence="8" type="ORF">ACFSTG_10655</name>
</gene>
<dbReference type="Proteomes" id="UP001597468">
    <property type="component" value="Unassembled WGS sequence"/>
</dbReference>
<feature type="transmembrane region" description="Helical" evidence="7">
    <location>
        <begin position="18"/>
        <end position="38"/>
    </location>
</feature>
<evidence type="ECO:0000256" key="4">
    <source>
        <dbReference type="ARBA" id="ARBA00022692"/>
    </source>
</evidence>
<keyword evidence="3" id="KW-1003">Cell membrane</keyword>
<dbReference type="PANTHER" id="PTHR34184">
    <property type="entry name" value="UPF0718 PROTEIN YCGR"/>
    <property type="match status" value="1"/>
</dbReference>
<comment type="similarity">
    <text evidence="2">Belongs to the UPF0718 family.</text>
</comment>
<protein>
    <submittedName>
        <fullName evidence="8">Permease</fullName>
    </submittedName>
</protein>
<comment type="subcellular location">
    <subcellularLocation>
        <location evidence="1">Cell membrane</location>
        <topology evidence="1">Multi-pass membrane protein</topology>
    </subcellularLocation>
</comment>
<evidence type="ECO:0000256" key="5">
    <source>
        <dbReference type="ARBA" id="ARBA00022989"/>
    </source>
</evidence>
<evidence type="ECO:0000256" key="6">
    <source>
        <dbReference type="ARBA" id="ARBA00023136"/>
    </source>
</evidence>
<dbReference type="RefSeq" id="WP_380752315.1">
    <property type="nucleotide sequence ID" value="NZ_JBHULT010000009.1"/>
</dbReference>
<feature type="transmembrane region" description="Helical" evidence="7">
    <location>
        <begin position="101"/>
        <end position="128"/>
    </location>
</feature>
<evidence type="ECO:0000256" key="7">
    <source>
        <dbReference type="SAM" id="Phobius"/>
    </source>
</evidence>
<keyword evidence="5 7" id="KW-1133">Transmembrane helix</keyword>
<dbReference type="InterPro" id="IPR052923">
    <property type="entry name" value="UPF0718"/>
</dbReference>
<keyword evidence="4 7" id="KW-0812">Transmembrane</keyword>
<dbReference type="PANTHER" id="PTHR34184:SF4">
    <property type="entry name" value="UPF0718 PROTEIN YCGR"/>
    <property type="match status" value="1"/>
</dbReference>